<reference evidence="2" key="1">
    <citation type="submission" date="2022-12" db="EMBL/GenBank/DDBJ databases">
        <title>Draft genome sequence of the thermophilic strain Brevibacillus thermoruber HT42, isolated from Los Humeros, Puebla, Mexico, with biotechnological potential.</title>
        <authorList>
            <person name="Lara Sanchez J."/>
            <person name="Solis Palacios R."/>
            <person name="Bustos Baena A.S."/>
            <person name="Ruz Baez A.E."/>
            <person name="Espinosa Luna G."/>
            <person name="Oliart Ros R.M."/>
        </authorList>
    </citation>
    <scope>NUCLEOTIDE SEQUENCE</scope>
    <source>
        <strain evidence="2">HT42</strain>
    </source>
</reference>
<dbReference type="InterPro" id="IPR002731">
    <property type="entry name" value="ATPase_BadF"/>
</dbReference>
<gene>
    <name evidence="2" type="ORF">O3V59_20545</name>
</gene>
<dbReference type="SUPFAM" id="SSF53067">
    <property type="entry name" value="Actin-like ATPase domain"/>
    <property type="match status" value="2"/>
</dbReference>
<dbReference type="GO" id="GO:0016301">
    <property type="term" value="F:kinase activity"/>
    <property type="evidence" value="ECO:0007669"/>
    <property type="project" value="UniProtKB-KW"/>
</dbReference>
<keyword evidence="3" id="KW-1185">Reference proteome</keyword>
<accession>A0A9X3Z5L5</accession>
<evidence type="ECO:0000313" key="2">
    <source>
        <dbReference type="EMBL" id="MDA5110735.1"/>
    </source>
</evidence>
<dbReference type="CDD" id="cd24007">
    <property type="entry name" value="ASKHA_NBD_eukNAGK-like"/>
    <property type="match status" value="1"/>
</dbReference>
<dbReference type="PANTHER" id="PTHR43190">
    <property type="entry name" value="N-ACETYL-D-GLUCOSAMINE KINASE"/>
    <property type="match status" value="1"/>
</dbReference>
<organism evidence="2 3">
    <name type="scientific">Brevibacillus thermoruber</name>
    <dbReference type="NCBI Taxonomy" id="33942"/>
    <lineage>
        <taxon>Bacteria</taxon>
        <taxon>Bacillati</taxon>
        <taxon>Bacillota</taxon>
        <taxon>Bacilli</taxon>
        <taxon>Bacillales</taxon>
        <taxon>Paenibacillaceae</taxon>
        <taxon>Brevibacillus</taxon>
    </lineage>
</organism>
<dbReference type="RefSeq" id="WP_029097772.1">
    <property type="nucleotide sequence ID" value="NZ_JAPYYP010000041.1"/>
</dbReference>
<name>A0A9X3Z5L5_9BACL</name>
<dbReference type="PANTHER" id="PTHR43190:SF3">
    <property type="entry name" value="N-ACETYL-D-GLUCOSAMINE KINASE"/>
    <property type="match status" value="1"/>
</dbReference>
<dbReference type="AlphaFoldDB" id="A0A9X3Z5L5"/>
<comment type="caution">
    <text evidence="2">The sequence shown here is derived from an EMBL/GenBank/DDBJ whole genome shotgun (WGS) entry which is preliminary data.</text>
</comment>
<dbReference type="Pfam" id="PF01869">
    <property type="entry name" value="BcrAD_BadFG"/>
    <property type="match status" value="1"/>
</dbReference>
<sequence>MRSSEKRRWFLGIDGGGSKTTAAVCGADGRIVALAMGEGSNPLSRPWPEVEETLRALIRDCLRQAGAAAHEVEGLFFGLAGADRPQVQTMIVNAFQAEWGERLQIDNDAVAALYSGTWGGPGIVLIAGTGSIACALTADGSRHRVGGWGYLVGDEGSGFDLGRQAVAAALRAFDGRGEATALTGMLVSHYGVDTPDQLIARLYGSPNPRRELAGAAILVDRAAAAGDAVAGRLVRQAAASLLELAETCLAKAGERLPVVLAGGLMAADTMLRRAVLELARFEAVVPAAPPVTGCLAAALMRAGRPLDAAVRKNLCRYHPEGEANGGELV</sequence>
<dbReference type="EMBL" id="JAPYYP010000041">
    <property type="protein sequence ID" value="MDA5110735.1"/>
    <property type="molecule type" value="Genomic_DNA"/>
</dbReference>
<keyword evidence="2" id="KW-0808">Transferase</keyword>
<proteinExistence type="predicted"/>
<dbReference type="InterPro" id="IPR052519">
    <property type="entry name" value="Euk-type_GlcNAc_Kinase"/>
</dbReference>
<protein>
    <submittedName>
        <fullName evidence="2">N-acetylglucosamine kinase</fullName>
    </submittedName>
</protein>
<keyword evidence="2" id="KW-0418">Kinase</keyword>
<evidence type="ECO:0000313" key="3">
    <source>
        <dbReference type="Proteomes" id="UP001151071"/>
    </source>
</evidence>
<dbReference type="Proteomes" id="UP001151071">
    <property type="component" value="Unassembled WGS sequence"/>
</dbReference>
<feature type="domain" description="ATPase BadF/BadG/BcrA/BcrD type" evidence="1">
    <location>
        <begin position="11"/>
        <end position="299"/>
    </location>
</feature>
<dbReference type="InterPro" id="IPR043129">
    <property type="entry name" value="ATPase_NBD"/>
</dbReference>
<evidence type="ECO:0000259" key="1">
    <source>
        <dbReference type="Pfam" id="PF01869"/>
    </source>
</evidence>
<dbReference type="Gene3D" id="3.30.420.40">
    <property type="match status" value="2"/>
</dbReference>